<name>A0A9X5BI96_9FIRM</name>
<dbReference type="AlphaFoldDB" id="A0A9X5BI96"/>
<keyword evidence="3" id="KW-1185">Reference proteome</keyword>
<dbReference type="EMBL" id="QZDT01000040">
    <property type="protein sequence ID" value="NBJ94460.1"/>
    <property type="molecule type" value="Genomic_DNA"/>
</dbReference>
<dbReference type="GO" id="GO:0004252">
    <property type="term" value="F:serine-type endopeptidase activity"/>
    <property type="evidence" value="ECO:0007669"/>
    <property type="project" value="InterPro"/>
</dbReference>
<protein>
    <recommendedName>
        <fullName evidence="1">LexA repressor DNA-binding domain-containing protein</fullName>
    </recommendedName>
</protein>
<evidence type="ECO:0000313" key="2">
    <source>
        <dbReference type="EMBL" id="NBJ94460.1"/>
    </source>
</evidence>
<dbReference type="SUPFAM" id="SSF46785">
    <property type="entry name" value="Winged helix' DNA-binding domain"/>
    <property type="match status" value="1"/>
</dbReference>
<evidence type="ECO:0000259" key="1">
    <source>
        <dbReference type="Pfam" id="PF01726"/>
    </source>
</evidence>
<gene>
    <name evidence="2" type="ORF">D5281_18190</name>
</gene>
<dbReference type="OrthoDB" id="2187688at2"/>
<feature type="domain" description="LexA repressor DNA-binding" evidence="1">
    <location>
        <begin position="1"/>
        <end position="47"/>
    </location>
</feature>
<dbReference type="Proteomes" id="UP001154420">
    <property type="component" value="Unassembled WGS sequence"/>
</dbReference>
<reference evidence="2" key="1">
    <citation type="submission" date="2018-09" db="EMBL/GenBank/DDBJ databases">
        <title>Murine metabolic-syndrome-specific gut microbial biobank.</title>
        <authorList>
            <person name="Liu C."/>
        </authorList>
    </citation>
    <scope>NUCLEOTIDE SEQUENCE</scope>
    <source>
        <strain evidence="2">D42-62</strain>
    </source>
</reference>
<dbReference type="Pfam" id="PF01726">
    <property type="entry name" value="LexA_DNA_bind"/>
    <property type="match status" value="1"/>
</dbReference>
<dbReference type="RefSeq" id="WP_160561488.1">
    <property type="nucleotide sequence ID" value="NZ_QZDT01000040.1"/>
</dbReference>
<comment type="caution">
    <text evidence="2">The sequence shown here is derived from an EMBL/GenBank/DDBJ whole genome shotgun (WGS) entry which is preliminary data.</text>
</comment>
<dbReference type="InterPro" id="IPR036390">
    <property type="entry name" value="WH_DNA-bd_sf"/>
</dbReference>
<sequence>IKEHGYSPSYREIADGVGVRAVSTIAERIHRLEDMGKIKTKMDIPRTINVVGYQFVKIKK</sequence>
<dbReference type="InterPro" id="IPR006199">
    <property type="entry name" value="LexA_DNA-bd_dom"/>
</dbReference>
<accession>A0A9X5BI96</accession>
<dbReference type="InterPro" id="IPR036388">
    <property type="entry name" value="WH-like_DNA-bd_sf"/>
</dbReference>
<evidence type="ECO:0000313" key="3">
    <source>
        <dbReference type="Proteomes" id="UP001154420"/>
    </source>
</evidence>
<proteinExistence type="predicted"/>
<organism evidence="2 3">
    <name type="scientific">Parablautia muri</name>
    <dbReference type="NCBI Taxonomy" id="2320879"/>
    <lineage>
        <taxon>Bacteria</taxon>
        <taxon>Bacillati</taxon>
        <taxon>Bacillota</taxon>
        <taxon>Clostridia</taxon>
        <taxon>Lachnospirales</taxon>
        <taxon>Lachnospiraceae</taxon>
        <taxon>Parablautia</taxon>
    </lineage>
</organism>
<feature type="non-terminal residue" evidence="2">
    <location>
        <position position="1"/>
    </location>
</feature>
<dbReference type="Gene3D" id="1.10.10.10">
    <property type="entry name" value="Winged helix-like DNA-binding domain superfamily/Winged helix DNA-binding domain"/>
    <property type="match status" value="1"/>
</dbReference>
<dbReference type="GO" id="GO:0006508">
    <property type="term" value="P:proteolysis"/>
    <property type="evidence" value="ECO:0007669"/>
    <property type="project" value="InterPro"/>
</dbReference>